<dbReference type="InterPro" id="IPR003663">
    <property type="entry name" value="Sugar/inositol_transpt"/>
</dbReference>
<evidence type="ECO:0000256" key="8">
    <source>
        <dbReference type="SAM" id="Phobius"/>
    </source>
</evidence>
<keyword evidence="4" id="KW-0762">Sugar transport</keyword>
<evidence type="ECO:0000259" key="9">
    <source>
        <dbReference type="PROSITE" id="PS50850"/>
    </source>
</evidence>
<dbReference type="PANTHER" id="PTHR48021">
    <property type="match status" value="1"/>
</dbReference>
<feature type="transmembrane region" description="Helical" evidence="8">
    <location>
        <begin position="599"/>
        <end position="619"/>
    </location>
</feature>
<dbReference type="PRINTS" id="PR00171">
    <property type="entry name" value="SUGRTRNSPORT"/>
</dbReference>
<dbReference type="FunFam" id="1.20.1250.20:FF:000218">
    <property type="entry name" value="facilitated trehalose transporter Tret1"/>
    <property type="match status" value="1"/>
</dbReference>
<dbReference type="GO" id="GO:0051119">
    <property type="term" value="F:sugar transmembrane transporter activity"/>
    <property type="evidence" value="ECO:0007669"/>
    <property type="project" value="InterPro"/>
</dbReference>
<keyword evidence="7 8" id="KW-0472">Membrane</keyword>
<dbReference type="GO" id="GO:0005886">
    <property type="term" value="C:plasma membrane"/>
    <property type="evidence" value="ECO:0007669"/>
    <property type="project" value="UniProtKB-SubCell"/>
</dbReference>
<dbReference type="InterPro" id="IPR005829">
    <property type="entry name" value="Sugar_transporter_CS"/>
</dbReference>
<dbReference type="PROSITE" id="PS00216">
    <property type="entry name" value="SUGAR_TRANSPORT_1"/>
    <property type="match status" value="2"/>
</dbReference>
<feature type="transmembrane region" description="Helical" evidence="8">
    <location>
        <begin position="528"/>
        <end position="550"/>
    </location>
</feature>
<keyword evidence="2" id="KW-0813">Transport</keyword>
<feature type="transmembrane region" description="Helical" evidence="8">
    <location>
        <begin position="463"/>
        <end position="487"/>
    </location>
</feature>
<feature type="transmembrane region" description="Helical" evidence="8">
    <location>
        <begin position="200"/>
        <end position="218"/>
    </location>
</feature>
<feature type="transmembrane region" description="Helical" evidence="8">
    <location>
        <begin position="625"/>
        <end position="649"/>
    </location>
</feature>
<dbReference type="Gene3D" id="1.20.1250.20">
    <property type="entry name" value="MFS general substrate transporter like domains"/>
    <property type="match status" value="2"/>
</dbReference>
<dbReference type="EMBL" id="OD565613">
    <property type="protein sequence ID" value="CAD7442215.1"/>
    <property type="molecule type" value="Genomic_DNA"/>
</dbReference>
<reference evidence="10" key="1">
    <citation type="submission" date="2020-11" db="EMBL/GenBank/DDBJ databases">
        <authorList>
            <person name="Tran Van P."/>
        </authorList>
    </citation>
    <scope>NUCLEOTIDE SEQUENCE</scope>
</reference>
<feature type="transmembrane region" description="Helical" evidence="8">
    <location>
        <begin position="111"/>
        <end position="133"/>
    </location>
</feature>
<evidence type="ECO:0000256" key="7">
    <source>
        <dbReference type="ARBA" id="ARBA00023136"/>
    </source>
</evidence>
<feature type="transmembrane region" description="Helical" evidence="8">
    <location>
        <begin position="562"/>
        <end position="587"/>
    </location>
</feature>
<sequence length="684" mass="74238">MASVSRDNYEILLPHSSSYGAAVVVSCGIDDIAYEEEMDDPQLGVSTQTLVSSKGEFQSAKRLPQYLAAISVTIGAFALGNVLAWTSPTADELSQTTNNNFTSTLMTQSEWSWVGSLMNIGAALVVLPVGYLIDKIGRKFTMLGLVFPFTAGWFLMVWAKQTVPLYYVGRIVTGMMGGAFSLTAPVYVSEIAESDIRGTLGTYFQLMVTVGILFVYVLGSQVNAFALTLVCGIVPLVFGVVFFFMPETPLYYIQTGRIDRARDSLQYFRGKLYNVEPELQLGTMTNRPHSLLSLTVESAPCLFPPHLHRPRHPPSIAWTAPQSMFSKPSVTSSPLYTAPKRTPASIGSRDGHYPSNLHAPMGSPCFSHWTRPGSSYERAICLTLSLSTLTIPPTATHVAGTSSCSTATSVAGTSFRSTATIVAGTHSLTFFLLTRVMENVVDTSRAQKLSLSESFNTTAAKRALLVSLGLMVFQQLSGVNAVIFYASNIFAEAGSDIKPAIATIIVGVIQVIATFISSLCIDKLGRRILLIASDAVMTICSTVLGVFFYLKHNGNDVSNIGWLPLVSVCLFIVMFSFGYGPIPWLMVGELFPNQIKGTASSIACLLNWFLSFLVTKFFSDMVTAFGIYTTFWIFSAISCLGTIFVFFIVPETKGKSLEEIQKELGGESPNNAPAGLVFEAPEKF</sequence>
<keyword evidence="3" id="KW-1003">Cell membrane</keyword>
<evidence type="ECO:0000256" key="6">
    <source>
        <dbReference type="ARBA" id="ARBA00022989"/>
    </source>
</evidence>
<evidence type="ECO:0000256" key="2">
    <source>
        <dbReference type="ARBA" id="ARBA00022448"/>
    </source>
</evidence>
<dbReference type="InterPro" id="IPR050549">
    <property type="entry name" value="MFS_Trehalose_Transporter"/>
</dbReference>
<evidence type="ECO:0000256" key="5">
    <source>
        <dbReference type="ARBA" id="ARBA00022692"/>
    </source>
</evidence>
<dbReference type="Pfam" id="PF00083">
    <property type="entry name" value="Sugar_tr"/>
    <property type="match status" value="2"/>
</dbReference>
<feature type="domain" description="Major facilitator superfamily (MFS) profile" evidence="9">
    <location>
        <begin position="68"/>
        <end position="653"/>
    </location>
</feature>
<dbReference type="PANTHER" id="PTHR48021:SF1">
    <property type="entry name" value="GH07001P-RELATED"/>
    <property type="match status" value="1"/>
</dbReference>
<dbReference type="SUPFAM" id="SSF103473">
    <property type="entry name" value="MFS general substrate transporter"/>
    <property type="match status" value="1"/>
</dbReference>
<dbReference type="PROSITE" id="PS00217">
    <property type="entry name" value="SUGAR_TRANSPORT_2"/>
    <property type="match status" value="1"/>
</dbReference>
<evidence type="ECO:0000256" key="1">
    <source>
        <dbReference type="ARBA" id="ARBA00004651"/>
    </source>
</evidence>
<evidence type="ECO:0000313" key="10">
    <source>
        <dbReference type="EMBL" id="CAD7442215.1"/>
    </source>
</evidence>
<feature type="transmembrane region" description="Helical" evidence="8">
    <location>
        <begin position="140"/>
        <end position="159"/>
    </location>
</feature>
<comment type="subcellular location">
    <subcellularLocation>
        <location evidence="1">Cell membrane</location>
        <topology evidence="1">Multi-pass membrane protein</topology>
    </subcellularLocation>
</comment>
<proteinExistence type="predicted"/>
<dbReference type="InterPro" id="IPR036259">
    <property type="entry name" value="MFS_trans_sf"/>
</dbReference>
<dbReference type="AlphaFoldDB" id="A0A7R9EVI9"/>
<feature type="transmembrane region" description="Helical" evidence="8">
    <location>
        <begin position="499"/>
        <end position="521"/>
    </location>
</feature>
<dbReference type="PROSITE" id="PS50850">
    <property type="entry name" value="MFS"/>
    <property type="match status" value="1"/>
</dbReference>
<evidence type="ECO:0000256" key="3">
    <source>
        <dbReference type="ARBA" id="ARBA00022475"/>
    </source>
</evidence>
<name>A0A7R9EVI9_9NEOP</name>
<protein>
    <recommendedName>
        <fullName evidence="9">Major facilitator superfamily (MFS) profile domain-containing protein</fullName>
    </recommendedName>
</protein>
<keyword evidence="6 8" id="KW-1133">Transmembrane helix</keyword>
<dbReference type="InterPro" id="IPR005828">
    <property type="entry name" value="MFS_sugar_transport-like"/>
</dbReference>
<evidence type="ECO:0000256" key="4">
    <source>
        <dbReference type="ARBA" id="ARBA00022597"/>
    </source>
</evidence>
<feature type="transmembrane region" description="Helical" evidence="8">
    <location>
        <begin position="165"/>
        <end position="188"/>
    </location>
</feature>
<keyword evidence="5 8" id="KW-0812">Transmembrane</keyword>
<gene>
    <name evidence="10" type="ORF">TBIB3V08_LOCUS4654</name>
</gene>
<feature type="transmembrane region" description="Helical" evidence="8">
    <location>
        <begin position="66"/>
        <end position="85"/>
    </location>
</feature>
<feature type="transmembrane region" description="Helical" evidence="8">
    <location>
        <begin position="224"/>
        <end position="245"/>
    </location>
</feature>
<dbReference type="CDD" id="cd17358">
    <property type="entry name" value="MFS_GLUT6_8_Class3_like"/>
    <property type="match status" value="1"/>
</dbReference>
<dbReference type="InterPro" id="IPR020846">
    <property type="entry name" value="MFS_dom"/>
</dbReference>
<dbReference type="InterPro" id="IPR044775">
    <property type="entry name" value="MFS_ERD6/Tret1-like"/>
</dbReference>
<accession>A0A7R9EVI9</accession>
<dbReference type="PROSITE" id="PS51257">
    <property type="entry name" value="PROKAR_LIPOPROTEIN"/>
    <property type="match status" value="1"/>
</dbReference>
<organism evidence="10">
    <name type="scientific">Timema bartmani</name>
    <dbReference type="NCBI Taxonomy" id="61472"/>
    <lineage>
        <taxon>Eukaryota</taxon>
        <taxon>Metazoa</taxon>
        <taxon>Ecdysozoa</taxon>
        <taxon>Arthropoda</taxon>
        <taxon>Hexapoda</taxon>
        <taxon>Insecta</taxon>
        <taxon>Pterygota</taxon>
        <taxon>Neoptera</taxon>
        <taxon>Polyneoptera</taxon>
        <taxon>Phasmatodea</taxon>
        <taxon>Timematodea</taxon>
        <taxon>Timematoidea</taxon>
        <taxon>Timematidae</taxon>
        <taxon>Timema</taxon>
    </lineage>
</organism>